<organism evidence="2 3">
    <name type="scientific">Sporomusa acidovorans (strain ATCC 49682 / DSM 3132 / Mol)</name>
    <dbReference type="NCBI Taxonomy" id="1123286"/>
    <lineage>
        <taxon>Bacteria</taxon>
        <taxon>Bacillati</taxon>
        <taxon>Bacillota</taxon>
        <taxon>Negativicutes</taxon>
        <taxon>Selenomonadales</taxon>
        <taxon>Sporomusaceae</taxon>
        <taxon>Sporomusa</taxon>
    </lineage>
</organism>
<evidence type="ECO:0000313" key="2">
    <source>
        <dbReference type="EMBL" id="XFO70351.1"/>
    </source>
</evidence>
<keyword evidence="3" id="KW-1185">Reference proteome</keyword>
<dbReference type="Proteomes" id="UP000216052">
    <property type="component" value="Chromosome"/>
</dbReference>
<evidence type="ECO:0000313" key="3">
    <source>
        <dbReference type="Proteomes" id="UP000216052"/>
    </source>
</evidence>
<name>A0ABZ3IX46_SPOA4</name>
<reference evidence="2" key="1">
    <citation type="submission" date="2024-05" db="EMBL/GenBank/DDBJ databases">
        <title>Isolation and characterization of Sporomusa carbonis sp. nov., a carboxydotrophic hydrogenogen in the genus of Sporomusa isolated from a charcoal burning pile.</title>
        <authorList>
            <person name="Boeer T."/>
            <person name="Rosenbaum F."/>
            <person name="Eysell L."/>
            <person name="Mueller V."/>
            <person name="Daniel R."/>
            <person name="Poehlein A."/>
        </authorList>
    </citation>
    <scope>NUCLEOTIDE SEQUENCE [LARGE SCALE GENOMIC DNA]</scope>
    <source>
        <strain evidence="2">DSM 3132</strain>
    </source>
</reference>
<protein>
    <recommendedName>
        <fullName evidence="4">DUF927 domain-containing protein</fullName>
    </recommendedName>
</protein>
<sequence>MLVTDAQKKAALKLLKQDEAMKKVTVGQDNKFHPADTSDKFAEWNKLFFGTPYLVENGRLVRVSEDRNGDKKKICLASFAAKIIKEVVRDNGQDEATEFVIEGITSSGRKLKRIHVPTSKFSSMIWAVDSWGAVANPSPGSTMRDYLRHAIQCTGESCQRETIYGHLGWRKIGGKWFYLHGAGAVGDLDGKLSVDLTQDNLQQYALPTAPGDYRSAVQASLKLLTMQPLETFYTLWATVYLAPLCELMRLGGCEPSFLIWLLGHSGAMKSSVAALILNHFGVFPDKLALPANFKDTANILERKTFLVKDSLLVVDDFHPPTNRKEEDRMRESVQRLSRGYGDRHGRSRMNSDTTTKKAYVARGMCLVTGEDLGNIGESAGARQIVVELKKGDIDSGTMTARQGEARCYSLAMKGYLEWLIPQLDKLPKQFKEDFIALRQQAADDSQHARVAEEISWLYMGFCTGLEFAEQVGALDLKEKEALCRQAWNIFTELGNKQAAKTREEKITTRFVSALQELLDSKTVWVKNIRGNSTEGNGQFIGWFDDKFYYLITGTALSAVVKHYQSQGGFFTTTTATLLKRLAQEEMIHSENGTASMLKKIEGKAVRVMYLRKEFLKS</sequence>
<feature type="compositionally biased region" description="Basic and acidic residues" evidence="1">
    <location>
        <begin position="322"/>
        <end position="333"/>
    </location>
</feature>
<dbReference type="EMBL" id="CP155571">
    <property type="protein sequence ID" value="XFO70351.1"/>
    <property type="molecule type" value="Genomic_DNA"/>
</dbReference>
<gene>
    <name evidence="2" type="ORF">SPACI_003390</name>
</gene>
<proteinExistence type="predicted"/>
<accession>A0ABZ3IX46</accession>
<evidence type="ECO:0000256" key="1">
    <source>
        <dbReference type="SAM" id="MobiDB-lite"/>
    </source>
</evidence>
<evidence type="ECO:0008006" key="4">
    <source>
        <dbReference type="Google" id="ProtNLM"/>
    </source>
</evidence>
<feature type="region of interest" description="Disordered" evidence="1">
    <location>
        <begin position="322"/>
        <end position="351"/>
    </location>
</feature>